<dbReference type="AlphaFoldDB" id="A0A6P4I6P0"/>
<dbReference type="Proteomes" id="UP001652661">
    <property type="component" value="Chromosome 2R"/>
</dbReference>
<name>A0A6P4I6P0_DROKI</name>
<gene>
    <name evidence="2" type="primary">LOC108076320</name>
</gene>
<reference evidence="1" key="1">
    <citation type="submission" date="2025-05" db="UniProtKB">
        <authorList>
            <consortium name="RefSeq"/>
        </authorList>
    </citation>
    <scope>NUCLEOTIDE SEQUENCE [LARGE SCALE GENOMIC DNA]</scope>
    <source>
        <strain evidence="1">14028-0561.14</strain>
    </source>
</reference>
<keyword evidence="1" id="KW-1185">Reference proteome</keyword>
<organism evidence="1 2">
    <name type="scientific">Drosophila kikkawai</name>
    <name type="common">Fruit fly</name>
    <dbReference type="NCBI Taxonomy" id="30033"/>
    <lineage>
        <taxon>Eukaryota</taxon>
        <taxon>Metazoa</taxon>
        <taxon>Ecdysozoa</taxon>
        <taxon>Arthropoda</taxon>
        <taxon>Hexapoda</taxon>
        <taxon>Insecta</taxon>
        <taxon>Pterygota</taxon>
        <taxon>Neoptera</taxon>
        <taxon>Endopterygota</taxon>
        <taxon>Diptera</taxon>
        <taxon>Brachycera</taxon>
        <taxon>Muscomorpha</taxon>
        <taxon>Ephydroidea</taxon>
        <taxon>Drosophilidae</taxon>
        <taxon>Drosophila</taxon>
        <taxon>Sophophora</taxon>
    </lineage>
</organism>
<proteinExistence type="predicted"/>
<protein>
    <submittedName>
        <fullName evidence="2">Uncharacterized protein</fullName>
    </submittedName>
</protein>
<accession>A0A6P4I6P0</accession>
<sequence length="165" mass="20019">MEGKQMKLEDKLEKYWRRLFYLQPLSEPTALDLSELDYFGVFSVRDPLAPDRRLWHIYSCSQPEILQVGDKIRQKYGKKNVWEIYQKPIYSGVGFRSIVKRHFSNLKWITEGNLLEAPEKSHYNDERVLKDVGDLHNKEQRRLFDYIMVQHDWFRRYNDQKPPPR</sequence>
<dbReference type="OrthoDB" id="7844367at2759"/>
<reference evidence="2" key="2">
    <citation type="submission" date="2025-08" db="UniProtKB">
        <authorList>
            <consortium name="RefSeq"/>
        </authorList>
    </citation>
    <scope>IDENTIFICATION</scope>
    <source>
        <strain evidence="2">14028-0561.14</strain>
        <tissue evidence="2">Whole fly</tissue>
    </source>
</reference>
<evidence type="ECO:0000313" key="1">
    <source>
        <dbReference type="Proteomes" id="UP001652661"/>
    </source>
</evidence>
<dbReference type="RefSeq" id="XP_017024592.1">
    <property type="nucleotide sequence ID" value="XM_017169103.3"/>
</dbReference>
<dbReference type="GeneID" id="108076320"/>
<evidence type="ECO:0000313" key="2">
    <source>
        <dbReference type="RefSeq" id="XP_017024592.1"/>
    </source>
</evidence>